<proteinExistence type="predicted"/>
<keyword evidence="3" id="KW-1185">Reference proteome</keyword>
<comment type="caution">
    <text evidence="2">The sequence shown here is derived from an EMBL/GenBank/DDBJ whole genome shotgun (WGS) entry which is preliminary data.</text>
</comment>
<dbReference type="STRING" id="1406840.Q763_10735"/>
<evidence type="ECO:0000256" key="1">
    <source>
        <dbReference type="SAM" id="SignalP"/>
    </source>
</evidence>
<dbReference type="EMBL" id="JRLV01000010">
    <property type="protein sequence ID" value="KGO80485.1"/>
    <property type="molecule type" value="Genomic_DNA"/>
</dbReference>
<evidence type="ECO:0000313" key="3">
    <source>
        <dbReference type="Proteomes" id="UP000030129"/>
    </source>
</evidence>
<sequence>MIKKIIAGIFLLSSGVIFSQESNSSPYSYYGLGDRKFKGTVENISMGGVGILRDSIHVNLQNPSGYAALKFTTFTVGANTSATTLKTDEASEKANRTTFNYIAIGVPVNNKFGVGFGLMPLTSVGYKLDNSSVDGDGLERYRRFNGKGGLNRVYGAASYAITPKLSVGAEIQYNFGNIETKSIIAVSDVQYPTRESNDSHYGGASFNLGATYQTRFENGLTWYAAATYAPSATLNSSVTRNIAVVSYANSGAETIMDALDESSFDEKVKLPSAYSIGTGFGVERKWFVGAEYTAQESNELGNRFDNVSDASFQSSYRMSLGGYFIPKYNSFTSYLSRVTYRAGVRYENTGLVLNGEDITDLGVSFGLGLPLGSGIGGSNLNIGFEYGKRGTTNAGLIQENYFNLHVGLSFNEKWFVKRKFN</sequence>
<dbReference type="eggNOG" id="COG2067">
    <property type="taxonomic scope" value="Bacteria"/>
</dbReference>
<dbReference type="Gene3D" id="2.40.160.60">
    <property type="entry name" value="Outer membrane protein transport protein (OMPP1/FadL/TodX)"/>
    <property type="match status" value="1"/>
</dbReference>
<dbReference type="Proteomes" id="UP000030129">
    <property type="component" value="Unassembled WGS sequence"/>
</dbReference>
<dbReference type="SUPFAM" id="SSF56935">
    <property type="entry name" value="Porins"/>
    <property type="match status" value="1"/>
</dbReference>
<gene>
    <name evidence="2" type="ORF">Q763_10735</name>
</gene>
<feature type="chain" id="PRO_5001991349" evidence="1">
    <location>
        <begin position="20"/>
        <end position="421"/>
    </location>
</feature>
<organism evidence="2 3">
    <name type="scientific">Flavobacterium beibuense F44-8</name>
    <dbReference type="NCBI Taxonomy" id="1406840"/>
    <lineage>
        <taxon>Bacteria</taxon>
        <taxon>Pseudomonadati</taxon>
        <taxon>Bacteroidota</taxon>
        <taxon>Flavobacteriia</taxon>
        <taxon>Flavobacteriales</taxon>
        <taxon>Flavobacteriaceae</taxon>
        <taxon>Flavobacterium</taxon>
    </lineage>
</organism>
<dbReference type="RefSeq" id="WP_035134010.1">
    <property type="nucleotide sequence ID" value="NZ_JRLV01000010.1"/>
</dbReference>
<accession>A0A0A2LWE5</accession>
<evidence type="ECO:0000313" key="2">
    <source>
        <dbReference type="EMBL" id="KGO80485.1"/>
    </source>
</evidence>
<dbReference type="AlphaFoldDB" id="A0A0A2LWE5"/>
<name>A0A0A2LWE5_9FLAO</name>
<protein>
    <submittedName>
        <fullName evidence="2">Membrane protein</fullName>
    </submittedName>
</protein>
<feature type="signal peptide" evidence="1">
    <location>
        <begin position="1"/>
        <end position="19"/>
    </location>
</feature>
<reference evidence="2 3" key="1">
    <citation type="submission" date="2013-09" db="EMBL/GenBank/DDBJ databases">
        <authorList>
            <person name="Zeng Z."/>
            <person name="Chen C."/>
        </authorList>
    </citation>
    <scope>NUCLEOTIDE SEQUENCE [LARGE SCALE GENOMIC DNA]</scope>
    <source>
        <strain evidence="2 3">F44-8</strain>
    </source>
</reference>
<keyword evidence="1" id="KW-0732">Signal</keyword>